<keyword evidence="1" id="KW-0732">Signal</keyword>
<dbReference type="NCBIfam" id="TIGR03352">
    <property type="entry name" value="VI_chp_3"/>
    <property type="match status" value="1"/>
</dbReference>
<evidence type="ECO:0000313" key="2">
    <source>
        <dbReference type="EMBL" id="MFC3624649.1"/>
    </source>
</evidence>
<gene>
    <name evidence="2" type="primary">tssJ</name>
    <name evidence="2" type="ORF">ACFOKJ_00625</name>
</gene>
<feature type="signal peptide" evidence="1">
    <location>
        <begin position="1"/>
        <end position="21"/>
    </location>
</feature>
<proteinExistence type="predicted"/>
<keyword evidence="3" id="KW-1185">Reference proteome</keyword>
<dbReference type="Gene3D" id="2.60.40.4150">
    <property type="entry name" value="Type VI secretion system, lipoprotein SciN"/>
    <property type="match status" value="1"/>
</dbReference>
<dbReference type="PANTHER" id="PTHR37625:SF4">
    <property type="entry name" value="OUTER MEMBRANE LIPOPROTEIN"/>
    <property type="match status" value="1"/>
</dbReference>
<name>A0ABV7TQG7_9NEIS</name>
<dbReference type="EMBL" id="JBHRYH010000002">
    <property type="protein sequence ID" value="MFC3624649.1"/>
    <property type="molecule type" value="Genomic_DNA"/>
</dbReference>
<dbReference type="InterPro" id="IPR017734">
    <property type="entry name" value="T6SS_SciN"/>
</dbReference>
<comment type="caution">
    <text evidence="2">The sequence shown here is derived from an EMBL/GenBank/DDBJ whole genome shotgun (WGS) entry which is preliminary data.</text>
</comment>
<dbReference type="Pfam" id="PF12790">
    <property type="entry name" value="T6SS-SciN"/>
    <property type="match status" value="1"/>
</dbReference>
<dbReference type="InterPro" id="IPR038706">
    <property type="entry name" value="Type_VI_SciN-like_sf"/>
</dbReference>
<keyword evidence="2" id="KW-0449">Lipoprotein</keyword>
<reference evidence="3" key="1">
    <citation type="journal article" date="2019" name="Int. J. Syst. Evol. Microbiol.">
        <title>The Global Catalogue of Microorganisms (GCM) 10K type strain sequencing project: providing services to taxonomists for standard genome sequencing and annotation.</title>
        <authorList>
            <consortium name="The Broad Institute Genomics Platform"/>
            <consortium name="The Broad Institute Genome Sequencing Center for Infectious Disease"/>
            <person name="Wu L."/>
            <person name="Ma J."/>
        </authorList>
    </citation>
    <scope>NUCLEOTIDE SEQUENCE [LARGE SCALE GENOMIC DNA]</scope>
    <source>
        <strain evidence="3">KCTC 42195</strain>
    </source>
</reference>
<dbReference type="PROSITE" id="PS51257">
    <property type="entry name" value="PROKAR_LIPOPROTEIN"/>
    <property type="match status" value="1"/>
</dbReference>
<organism evidence="2 3">
    <name type="scientific">Vogesella amnigena</name>
    <dbReference type="NCBI Taxonomy" id="1507449"/>
    <lineage>
        <taxon>Bacteria</taxon>
        <taxon>Pseudomonadati</taxon>
        <taxon>Pseudomonadota</taxon>
        <taxon>Betaproteobacteria</taxon>
        <taxon>Neisseriales</taxon>
        <taxon>Chromobacteriaceae</taxon>
        <taxon>Vogesella</taxon>
    </lineage>
</organism>
<dbReference type="RefSeq" id="WP_390276045.1">
    <property type="nucleotide sequence ID" value="NZ_JBHRYH010000002.1"/>
</dbReference>
<feature type="chain" id="PRO_5045534262" evidence="1">
    <location>
        <begin position="22"/>
        <end position="177"/>
    </location>
</feature>
<dbReference type="PANTHER" id="PTHR37625">
    <property type="entry name" value="OUTER MEMBRANE LIPOPROTEIN-RELATED"/>
    <property type="match status" value="1"/>
</dbReference>
<evidence type="ECO:0000256" key="1">
    <source>
        <dbReference type="SAM" id="SignalP"/>
    </source>
</evidence>
<sequence>MPKHSSRTRLLAVLLCPLLLAGCGAMQTIKEATVNTTKAIFFSQTLRLKLDLVARAALNGDEKDQPASVVVRLYQLKSSASLEKASYEQLLADDETVLQGELISSKGLLLRPGATLSLDEPLDKATKQVAVAVFFRAENKTKDWRVIIPRDDLSDDQALRLNVDREHIRREPPAEGK</sequence>
<protein>
    <submittedName>
        <fullName evidence="2">Type VI secretion system lipoprotein TssJ</fullName>
    </submittedName>
</protein>
<evidence type="ECO:0000313" key="3">
    <source>
        <dbReference type="Proteomes" id="UP001595636"/>
    </source>
</evidence>
<accession>A0ABV7TQG7</accession>
<dbReference type="Proteomes" id="UP001595636">
    <property type="component" value="Unassembled WGS sequence"/>
</dbReference>